<evidence type="ECO:0000256" key="3">
    <source>
        <dbReference type="SAM" id="Coils"/>
    </source>
</evidence>
<reference evidence="5 6" key="1">
    <citation type="submission" date="2019-03" db="EMBL/GenBank/DDBJ databases">
        <title>Single cell metagenomics reveals metabolic interactions within the superorganism composed of flagellate Streblomastix strix and complex community of Bacteroidetes bacteria on its surface.</title>
        <authorList>
            <person name="Treitli S.C."/>
            <person name="Kolisko M."/>
            <person name="Husnik F."/>
            <person name="Keeling P."/>
            <person name="Hampl V."/>
        </authorList>
    </citation>
    <scope>NUCLEOTIDE SEQUENCE [LARGE SCALE GENOMIC DNA]</scope>
    <source>
        <strain evidence="5">St1</strain>
    </source>
</reference>
<dbReference type="InterPro" id="IPR004300">
    <property type="entry name" value="Glyco_hydro_57_N"/>
</dbReference>
<dbReference type="EC" id="3.2.1.1" evidence="5"/>
<accession>A0A5M8P100</accession>
<dbReference type="GO" id="GO:0004556">
    <property type="term" value="F:alpha-amylase activity"/>
    <property type="evidence" value="ECO:0007669"/>
    <property type="project" value="UniProtKB-EC"/>
</dbReference>
<dbReference type="PANTHER" id="PTHR36306:SF1">
    <property type="entry name" value="ALPHA-AMYLASE-RELATED"/>
    <property type="match status" value="1"/>
</dbReference>
<feature type="domain" description="Glycoside hydrolase family 57 N-terminal" evidence="4">
    <location>
        <begin position="6"/>
        <end position="292"/>
    </location>
</feature>
<keyword evidence="2" id="KW-0119">Carbohydrate metabolism</keyword>
<dbReference type="PANTHER" id="PTHR36306">
    <property type="entry name" value="ALPHA-AMYLASE-RELATED-RELATED"/>
    <property type="match status" value="1"/>
</dbReference>
<dbReference type="AlphaFoldDB" id="A0A5M8P100"/>
<evidence type="ECO:0000259" key="4">
    <source>
        <dbReference type="Pfam" id="PF03065"/>
    </source>
</evidence>
<evidence type="ECO:0000313" key="6">
    <source>
        <dbReference type="Proteomes" id="UP000324575"/>
    </source>
</evidence>
<keyword evidence="5" id="KW-0326">Glycosidase</keyword>
<dbReference type="InterPro" id="IPR011330">
    <property type="entry name" value="Glyco_hydro/deAcase_b/a-brl"/>
</dbReference>
<sequence>MKTICFYFQIHQPFRLKRYRFFDIGADHYYYDDFANEEIIHGIAERTYFPANRMLLDLIKEYNGKFKLAFSISGTLLEQLEIYVPEAIEQFKELTKTGCVEFLAETYSHSLASLTNPEEFEKQVKKHSEKIELLFGQTPKVFRNTELIYDDDIALQVAAMGFKAMLTEGAKHVLGWKSPNYLYASASAPKLKLLTRNMKFSDDISFRFSNYDWSEYPLVADKLVNWIASTPESEQLINIFMNYDVLGSLQSASTGIFDFFKAIPRFALSKGIRFSTPTEVVKTMKSVGELAVPYPCSWAGEEKDISPWMGNVLQKEAVQKLYDIAEKVHLVSDRRILQDWNSLQASDHFNFMSTKLFPGPSVYSPYENAYDAFNNYMNVLSDFIDRVHGQFPEGVENEELNALLITILNQEEEIKKLEKKLKEAKKKVNSN</sequence>
<evidence type="ECO:0000256" key="1">
    <source>
        <dbReference type="ARBA" id="ARBA00006821"/>
    </source>
</evidence>
<evidence type="ECO:0000256" key="2">
    <source>
        <dbReference type="ARBA" id="ARBA00023277"/>
    </source>
</evidence>
<dbReference type="Pfam" id="PF03065">
    <property type="entry name" value="Glyco_hydro_57"/>
    <property type="match status" value="1"/>
</dbReference>
<comment type="caution">
    <text evidence="5">The sequence shown here is derived from an EMBL/GenBank/DDBJ whole genome shotgun (WGS) entry which is preliminary data.</text>
</comment>
<dbReference type="EMBL" id="SNRX01000010">
    <property type="protein sequence ID" value="KAA6302084.1"/>
    <property type="molecule type" value="Genomic_DNA"/>
</dbReference>
<dbReference type="SUPFAM" id="SSF88713">
    <property type="entry name" value="Glycoside hydrolase/deacetylase"/>
    <property type="match status" value="1"/>
</dbReference>
<organism evidence="5 6">
    <name type="scientific">Candidatus Ordinivivax streblomastigis</name>
    <dbReference type="NCBI Taxonomy" id="2540710"/>
    <lineage>
        <taxon>Bacteria</taxon>
        <taxon>Pseudomonadati</taxon>
        <taxon>Bacteroidota</taxon>
        <taxon>Bacteroidia</taxon>
        <taxon>Bacteroidales</taxon>
        <taxon>Candidatus Ordinivivax</taxon>
    </lineage>
</organism>
<dbReference type="InterPro" id="IPR052046">
    <property type="entry name" value="GH57_Enzymes"/>
</dbReference>
<comment type="similarity">
    <text evidence="1">Belongs to the glycosyl hydrolase 57 family.</text>
</comment>
<dbReference type="Proteomes" id="UP000324575">
    <property type="component" value="Unassembled WGS sequence"/>
</dbReference>
<dbReference type="CDD" id="cd10795">
    <property type="entry name" value="GH57N_MJA1_like"/>
    <property type="match status" value="1"/>
</dbReference>
<protein>
    <submittedName>
        <fullName evidence="5">Alpha-amylase</fullName>
        <ecNumber evidence="5">3.2.1.1</ecNumber>
    </submittedName>
</protein>
<feature type="coiled-coil region" evidence="3">
    <location>
        <begin position="400"/>
        <end position="427"/>
    </location>
</feature>
<dbReference type="Gene3D" id="3.20.110.20">
    <property type="match status" value="1"/>
</dbReference>
<name>A0A5M8P100_9BACT</name>
<evidence type="ECO:0000313" key="5">
    <source>
        <dbReference type="EMBL" id="KAA6302084.1"/>
    </source>
</evidence>
<keyword evidence="5" id="KW-0378">Hydrolase</keyword>
<gene>
    <name evidence="5" type="ORF">EZS26_001685</name>
</gene>
<keyword evidence="3" id="KW-0175">Coiled coil</keyword>
<proteinExistence type="inferred from homology"/>
<dbReference type="GO" id="GO:0005975">
    <property type="term" value="P:carbohydrate metabolic process"/>
    <property type="evidence" value="ECO:0007669"/>
    <property type="project" value="InterPro"/>
</dbReference>